<organism evidence="2 3">
    <name type="scientific">Oenococcus sicerae</name>
    <dbReference type="NCBI Taxonomy" id="2203724"/>
    <lineage>
        <taxon>Bacteria</taxon>
        <taxon>Bacillati</taxon>
        <taxon>Bacillota</taxon>
        <taxon>Bacilli</taxon>
        <taxon>Lactobacillales</taxon>
        <taxon>Lactobacillaceae</taxon>
        <taxon>Oenococcus</taxon>
    </lineage>
</organism>
<keyword evidence="1" id="KW-1133">Transmembrane helix</keyword>
<reference evidence="2" key="1">
    <citation type="submission" date="2019-01" db="EMBL/GenBank/DDBJ databases">
        <title>Oenococcus sicerae UCMA17102.</title>
        <authorList>
            <person name="Cousin F.J."/>
            <person name="Le Guellec R."/>
            <person name="Cretenet M."/>
        </authorList>
    </citation>
    <scope>NUCLEOTIDE SEQUENCE</scope>
    <source>
        <strain evidence="2">UCMA17102</strain>
    </source>
</reference>
<evidence type="ECO:0000313" key="3">
    <source>
        <dbReference type="Proteomes" id="UP001167919"/>
    </source>
</evidence>
<feature type="transmembrane region" description="Helical" evidence="1">
    <location>
        <begin position="108"/>
        <end position="129"/>
    </location>
</feature>
<proteinExistence type="predicted"/>
<gene>
    <name evidence="2" type="ORF">EVC35_02400</name>
</gene>
<keyword evidence="1" id="KW-0812">Transmembrane</keyword>
<protein>
    <submittedName>
        <fullName evidence="2">DUF1453 family protein</fullName>
    </submittedName>
</protein>
<keyword evidence="1" id="KW-0472">Membrane</keyword>
<dbReference type="EMBL" id="SDWY01000001">
    <property type="protein sequence ID" value="MDN6899856.1"/>
    <property type="molecule type" value="Genomic_DNA"/>
</dbReference>
<feature type="transmembrane region" description="Helical" evidence="1">
    <location>
        <begin position="39"/>
        <end position="56"/>
    </location>
</feature>
<dbReference type="AlphaFoldDB" id="A0AAJ1VMN7"/>
<feature type="transmembrane region" description="Helical" evidence="1">
    <location>
        <begin position="141"/>
        <end position="159"/>
    </location>
</feature>
<name>A0AAJ1VMN7_9LACO</name>
<evidence type="ECO:0000313" key="2">
    <source>
        <dbReference type="EMBL" id="MDN6899856.1"/>
    </source>
</evidence>
<sequence length="170" mass="19478">MTAILQIVFQIIRHTPFWVWIVLFILIKRGRALMTESPVSVGRCCLMPTIFIIWGLDTIVDRFQSPNMLLSFYISALVPGFLLSYYLYKNRRFHVNHDGLLIQEGSRLPIIIMLSNFLVKYLLNVVLATQPGLYANLSFNIFYGCICGFTIGLFFGGIFKSMQAKKQLAL</sequence>
<evidence type="ECO:0000256" key="1">
    <source>
        <dbReference type="SAM" id="Phobius"/>
    </source>
</evidence>
<dbReference type="Pfam" id="PF20327">
    <property type="entry name" value="DUF6622"/>
    <property type="match status" value="1"/>
</dbReference>
<feature type="transmembrane region" description="Helical" evidence="1">
    <location>
        <begin position="6"/>
        <end position="27"/>
    </location>
</feature>
<feature type="transmembrane region" description="Helical" evidence="1">
    <location>
        <begin position="68"/>
        <end position="88"/>
    </location>
</feature>
<dbReference type="Proteomes" id="UP001167919">
    <property type="component" value="Unassembled WGS sequence"/>
</dbReference>
<dbReference type="InterPro" id="IPR046730">
    <property type="entry name" value="DUF6622"/>
</dbReference>
<accession>A0AAJ1VMN7</accession>
<comment type="caution">
    <text evidence="2">The sequence shown here is derived from an EMBL/GenBank/DDBJ whole genome shotgun (WGS) entry which is preliminary data.</text>
</comment>
<dbReference type="RefSeq" id="WP_301710996.1">
    <property type="nucleotide sequence ID" value="NZ_SDWY01000001.1"/>
</dbReference>